<sequence length="73" mass="8367">MIPSCHPYFSASVYLDGISLARSVDTPGLTWPFITNFFRTSFPWFCFLLCLLAVFSLDATSWMPIQYCLRSCL</sequence>
<dbReference type="AlphaFoldDB" id="A0A5N6EML0"/>
<name>A0A5N6EML0_9EURO</name>
<keyword evidence="1" id="KW-1133">Transmembrane helix</keyword>
<keyword evidence="3" id="KW-1185">Reference proteome</keyword>
<proteinExistence type="predicted"/>
<reference evidence="2 3" key="1">
    <citation type="submission" date="2019-04" db="EMBL/GenBank/DDBJ databases">
        <title>Fungal friends and foes A comparative genomics study of 23 Aspergillus species from section Flavi.</title>
        <authorList>
            <consortium name="DOE Joint Genome Institute"/>
            <person name="Kjaerbolling I."/>
            <person name="Vesth T.C."/>
            <person name="Frisvad J.C."/>
            <person name="Nybo J.L."/>
            <person name="Theobald S."/>
            <person name="Kildgaard S."/>
            <person name="Petersen T.I."/>
            <person name="Kuo A."/>
            <person name="Sato A."/>
            <person name="Lyhne E.K."/>
            <person name="Kogle M.E."/>
            <person name="Wiebenga A."/>
            <person name="Kun R.S."/>
            <person name="Lubbers R.J."/>
            <person name="Makela M.R."/>
            <person name="Barry K."/>
            <person name="Chovatia M."/>
            <person name="Clum A."/>
            <person name="Daum C."/>
            <person name="Haridas S."/>
            <person name="He G."/>
            <person name="LaButti K."/>
            <person name="Lipzen A."/>
            <person name="Mondo S."/>
            <person name="Pangilinan J."/>
            <person name="Riley R."/>
            <person name="Salamov A."/>
            <person name="Simmons B.A."/>
            <person name="Magnuson J.K."/>
            <person name="Henrissat B."/>
            <person name="Mortensen U.H."/>
            <person name="Larsen T.O."/>
            <person name="De vries R.P."/>
            <person name="Grigoriev I.V."/>
            <person name="Machida M."/>
            <person name="Baker S.E."/>
            <person name="Andersen M.R."/>
        </authorList>
    </citation>
    <scope>NUCLEOTIDE SEQUENCE [LARGE SCALE GENOMIC DNA]</scope>
    <source>
        <strain evidence="2 3">CBS 126849</strain>
    </source>
</reference>
<keyword evidence="1" id="KW-0472">Membrane</keyword>
<evidence type="ECO:0000256" key="1">
    <source>
        <dbReference type="SAM" id="Phobius"/>
    </source>
</evidence>
<gene>
    <name evidence="2" type="ORF">BDV33DRAFT_120792</name>
</gene>
<organism evidence="2 3">
    <name type="scientific">Aspergillus novoparasiticus</name>
    <dbReference type="NCBI Taxonomy" id="986946"/>
    <lineage>
        <taxon>Eukaryota</taxon>
        <taxon>Fungi</taxon>
        <taxon>Dikarya</taxon>
        <taxon>Ascomycota</taxon>
        <taxon>Pezizomycotina</taxon>
        <taxon>Eurotiomycetes</taxon>
        <taxon>Eurotiomycetidae</taxon>
        <taxon>Eurotiales</taxon>
        <taxon>Aspergillaceae</taxon>
        <taxon>Aspergillus</taxon>
        <taxon>Aspergillus subgen. Circumdati</taxon>
    </lineage>
</organism>
<dbReference type="EMBL" id="ML733447">
    <property type="protein sequence ID" value="KAB8218608.1"/>
    <property type="molecule type" value="Genomic_DNA"/>
</dbReference>
<accession>A0A5N6EML0</accession>
<evidence type="ECO:0000313" key="2">
    <source>
        <dbReference type="EMBL" id="KAB8218608.1"/>
    </source>
</evidence>
<keyword evidence="1" id="KW-0812">Transmembrane</keyword>
<protein>
    <submittedName>
        <fullName evidence="2">Uncharacterized protein</fullName>
    </submittedName>
</protein>
<evidence type="ECO:0000313" key="3">
    <source>
        <dbReference type="Proteomes" id="UP000326799"/>
    </source>
</evidence>
<feature type="transmembrane region" description="Helical" evidence="1">
    <location>
        <begin position="42"/>
        <end position="65"/>
    </location>
</feature>
<dbReference type="Proteomes" id="UP000326799">
    <property type="component" value="Unassembled WGS sequence"/>
</dbReference>